<dbReference type="SUPFAM" id="SSF57938">
    <property type="entry name" value="DnaJ/Hsp40 cysteine-rich domain"/>
    <property type="match status" value="1"/>
</dbReference>
<accession>A0ABP0UAP6</accession>
<sequence>MAVLIAPAVPIVGLSASSSLFLGSEKVAIMESQVPSLCKIVFFPERILADLEGLNLMAGAWLRHRRRWIVKTESNVKREPRSLPEPPCTICKGQGKVRCNRCSGRGRLNFKEQIILPKGEWPQWCWDCRGCGLSYCTRCLGTGEKRGAIGFHFPDDDLPQNSTDSAQN</sequence>
<gene>
    <name evidence="1" type="ORF">CSSPTR1EN2_LOCUS13535</name>
</gene>
<evidence type="ECO:0000313" key="1">
    <source>
        <dbReference type="EMBL" id="CAK9216567.1"/>
    </source>
</evidence>
<name>A0ABP0UAP6_9BRYO</name>
<keyword evidence="2" id="KW-1185">Reference proteome</keyword>
<organism evidence="1 2">
    <name type="scientific">Sphagnum troendelagicum</name>
    <dbReference type="NCBI Taxonomy" id="128251"/>
    <lineage>
        <taxon>Eukaryota</taxon>
        <taxon>Viridiplantae</taxon>
        <taxon>Streptophyta</taxon>
        <taxon>Embryophyta</taxon>
        <taxon>Bryophyta</taxon>
        <taxon>Sphagnophytina</taxon>
        <taxon>Sphagnopsida</taxon>
        <taxon>Sphagnales</taxon>
        <taxon>Sphagnaceae</taxon>
        <taxon>Sphagnum</taxon>
    </lineage>
</organism>
<dbReference type="InterPro" id="IPR036410">
    <property type="entry name" value="HSP_DnaJ_Cys-rich_dom_sf"/>
</dbReference>
<dbReference type="PANTHER" id="PTHR15852:SF54">
    <property type="entry name" value="PROTEIN SSUH2 HOMOLOG"/>
    <property type="match status" value="1"/>
</dbReference>
<dbReference type="EMBL" id="OZ019894">
    <property type="protein sequence ID" value="CAK9216567.1"/>
    <property type="molecule type" value="Genomic_DNA"/>
</dbReference>
<proteinExistence type="predicted"/>
<reference evidence="1" key="1">
    <citation type="submission" date="2024-02" db="EMBL/GenBank/DDBJ databases">
        <authorList>
            <consortium name="ELIXIR-Norway"/>
            <consortium name="Elixir Norway"/>
        </authorList>
    </citation>
    <scope>NUCLEOTIDE SEQUENCE</scope>
</reference>
<dbReference type="PANTHER" id="PTHR15852">
    <property type="entry name" value="PLASTID TRANSCRIPTIONALLY ACTIVE PROTEIN"/>
    <property type="match status" value="1"/>
</dbReference>
<dbReference type="Proteomes" id="UP001497512">
    <property type="component" value="Chromosome 2"/>
</dbReference>
<evidence type="ECO:0000313" key="2">
    <source>
        <dbReference type="Proteomes" id="UP001497512"/>
    </source>
</evidence>
<protein>
    <submittedName>
        <fullName evidence="1">Uncharacterized protein</fullName>
    </submittedName>
</protein>